<dbReference type="PRINTS" id="PR00193">
    <property type="entry name" value="MYOSINHEAVY"/>
</dbReference>
<keyword evidence="4 6" id="KW-0505">Motor protein</keyword>
<dbReference type="SMART" id="SM00015">
    <property type="entry name" value="IQ"/>
    <property type="match status" value="7"/>
</dbReference>
<evidence type="ECO:0000256" key="5">
    <source>
        <dbReference type="ARBA" id="ARBA00023203"/>
    </source>
</evidence>
<dbReference type="InterPro" id="IPR027417">
    <property type="entry name" value="P-loop_NTPase"/>
</dbReference>
<evidence type="ECO:0000256" key="2">
    <source>
        <dbReference type="ARBA" id="ARBA00022840"/>
    </source>
</evidence>
<dbReference type="Gene3D" id="1.20.5.4820">
    <property type="match status" value="1"/>
</dbReference>
<keyword evidence="1 6" id="KW-0547">Nucleotide-binding</keyword>
<dbReference type="GO" id="GO:0051015">
    <property type="term" value="F:actin filament binding"/>
    <property type="evidence" value="ECO:0007669"/>
    <property type="project" value="TreeGrafter"/>
</dbReference>
<dbReference type="PROSITE" id="PS51456">
    <property type="entry name" value="MYOSIN_MOTOR"/>
    <property type="match status" value="1"/>
</dbReference>
<dbReference type="Gene3D" id="1.20.58.530">
    <property type="match status" value="1"/>
</dbReference>
<feature type="binding site" evidence="6">
    <location>
        <begin position="54"/>
        <end position="61"/>
    </location>
    <ligand>
        <name>ATP</name>
        <dbReference type="ChEBI" id="CHEBI:30616"/>
    </ligand>
</feature>
<dbReference type="SMART" id="SM00242">
    <property type="entry name" value="MYSc"/>
    <property type="match status" value="1"/>
</dbReference>
<evidence type="ECO:0000313" key="10">
    <source>
        <dbReference type="Proteomes" id="UP000232323"/>
    </source>
</evidence>
<keyword evidence="5 6" id="KW-0009">Actin-binding</keyword>
<feature type="region of interest" description="Disordered" evidence="7">
    <location>
        <begin position="1409"/>
        <end position="1432"/>
    </location>
</feature>
<dbReference type="GO" id="GO:0016020">
    <property type="term" value="C:membrane"/>
    <property type="evidence" value="ECO:0007669"/>
    <property type="project" value="TreeGrafter"/>
</dbReference>
<dbReference type="InterPro" id="IPR036961">
    <property type="entry name" value="Kinesin_motor_dom_sf"/>
</dbReference>
<keyword evidence="10" id="KW-1185">Reference proteome</keyword>
<feature type="compositionally biased region" description="Polar residues" evidence="7">
    <location>
        <begin position="789"/>
        <end position="808"/>
    </location>
</feature>
<dbReference type="GO" id="GO:0030048">
    <property type="term" value="P:actin filament-based movement"/>
    <property type="evidence" value="ECO:0007669"/>
    <property type="project" value="UniProtKB-ARBA"/>
</dbReference>
<protein>
    <recommendedName>
        <fullName evidence="8">Myosin motor domain-containing protein</fullName>
    </recommendedName>
</protein>
<reference evidence="9 10" key="1">
    <citation type="submission" date="2017-08" db="EMBL/GenBank/DDBJ databases">
        <title>Acidophilic green algal genome provides insights into adaptation to an acidic environment.</title>
        <authorList>
            <person name="Hirooka S."/>
            <person name="Hirose Y."/>
            <person name="Kanesaki Y."/>
            <person name="Higuchi S."/>
            <person name="Fujiwara T."/>
            <person name="Onuma R."/>
            <person name="Era A."/>
            <person name="Ohbayashi R."/>
            <person name="Uzuka A."/>
            <person name="Nozaki H."/>
            <person name="Yoshikawa H."/>
            <person name="Miyagishima S.Y."/>
        </authorList>
    </citation>
    <scope>NUCLEOTIDE SEQUENCE [LARGE SCALE GENOMIC DNA]</scope>
    <source>
        <strain evidence="9 10">NIES-2499</strain>
    </source>
</reference>
<organism evidence="9 10">
    <name type="scientific">Chlamydomonas eustigma</name>
    <dbReference type="NCBI Taxonomy" id="1157962"/>
    <lineage>
        <taxon>Eukaryota</taxon>
        <taxon>Viridiplantae</taxon>
        <taxon>Chlorophyta</taxon>
        <taxon>core chlorophytes</taxon>
        <taxon>Chlorophyceae</taxon>
        <taxon>CS clade</taxon>
        <taxon>Chlamydomonadales</taxon>
        <taxon>Chlamydomonadaceae</taxon>
        <taxon>Chlamydomonas</taxon>
    </lineage>
</organism>
<feature type="region of interest" description="Disordered" evidence="7">
    <location>
        <begin position="787"/>
        <end position="818"/>
    </location>
</feature>
<comment type="similarity">
    <text evidence="6">Belongs to the TRAFAC class myosin-kinesin ATPase superfamily. Myosin family.</text>
</comment>
<dbReference type="Gene3D" id="1.20.120.720">
    <property type="entry name" value="Myosin VI head, motor domain, U50 subdomain"/>
    <property type="match status" value="1"/>
</dbReference>
<dbReference type="Gene3D" id="3.40.850.10">
    <property type="entry name" value="Kinesin motor domain"/>
    <property type="match status" value="2"/>
</dbReference>
<dbReference type="FunFam" id="1.10.10.820:FF:000001">
    <property type="entry name" value="Myosin heavy chain"/>
    <property type="match status" value="1"/>
</dbReference>
<dbReference type="InterPro" id="IPR000048">
    <property type="entry name" value="IQ_motif_EF-hand-BS"/>
</dbReference>
<feature type="region of interest" description="Disordered" evidence="7">
    <location>
        <begin position="651"/>
        <end position="678"/>
    </location>
</feature>
<dbReference type="STRING" id="1157962.A0A250XKS9"/>
<dbReference type="EMBL" id="BEGY01000104">
    <property type="protein sequence ID" value="GAX83667.1"/>
    <property type="molecule type" value="Genomic_DNA"/>
</dbReference>
<dbReference type="PROSITE" id="PS50096">
    <property type="entry name" value="IQ"/>
    <property type="match status" value="3"/>
</dbReference>
<dbReference type="SUPFAM" id="SSF52540">
    <property type="entry name" value="P-loop containing nucleoside triphosphate hydrolases"/>
    <property type="match status" value="1"/>
</dbReference>
<keyword evidence="2 6" id="KW-0067">ATP-binding</keyword>
<dbReference type="PANTHER" id="PTHR13140:SF781">
    <property type="entry name" value="MYOSIN-15"/>
    <property type="match status" value="1"/>
</dbReference>
<dbReference type="Gene3D" id="1.20.5.190">
    <property type="match status" value="1"/>
</dbReference>
<keyword evidence="3 6" id="KW-0518">Myosin</keyword>
<evidence type="ECO:0000256" key="6">
    <source>
        <dbReference type="PROSITE-ProRule" id="PRU00782"/>
    </source>
</evidence>
<dbReference type="GO" id="GO:0005524">
    <property type="term" value="F:ATP binding"/>
    <property type="evidence" value="ECO:0007669"/>
    <property type="project" value="UniProtKB-UniRule"/>
</dbReference>
<name>A0A250XKS9_9CHLO</name>
<evidence type="ECO:0000256" key="1">
    <source>
        <dbReference type="ARBA" id="ARBA00022741"/>
    </source>
</evidence>
<evidence type="ECO:0000256" key="4">
    <source>
        <dbReference type="ARBA" id="ARBA00023175"/>
    </source>
</evidence>
<evidence type="ECO:0000259" key="8">
    <source>
        <dbReference type="PROSITE" id="PS51456"/>
    </source>
</evidence>
<feature type="region of interest" description="Disordered" evidence="7">
    <location>
        <begin position="1363"/>
        <end position="1392"/>
    </location>
</feature>
<dbReference type="InterPro" id="IPR001609">
    <property type="entry name" value="Myosin_head_motor_dom-like"/>
</dbReference>
<evidence type="ECO:0000313" key="9">
    <source>
        <dbReference type="EMBL" id="GAX83667.1"/>
    </source>
</evidence>
<dbReference type="Proteomes" id="UP000232323">
    <property type="component" value="Unassembled WGS sequence"/>
</dbReference>
<dbReference type="OrthoDB" id="6108017at2759"/>
<evidence type="ECO:0000256" key="3">
    <source>
        <dbReference type="ARBA" id="ARBA00023123"/>
    </source>
</evidence>
<feature type="region of interest" description="Actin-binding" evidence="6">
    <location>
        <begin position="868"/>
        <end position="890"/>
    </location>
</feature>
<dbReference type="Pfam" id="PF00063">
    <property type="entry name" value="Myosin_head"/>
    <property type="match status" value="3"/>
</dbReference>
<comment type="caution">
    <text evidence="9">The sequence shown here is derived from an EMBL/GenBank/DDBJ whole genome shotgun (WGS) entry which is preliminary data.</text>
</comment>
<dbReference type="GO" id="GO:0005737">
    <property type="term" value="C:cytoplasm"/>
    <property type="evidence" value="ECO:0007669"/>
    <property type="project" value="TreeGrafter"/>
</dbReference>
<feature type="compositionally biased region" description="Low complexity" evidence="7">
    <location>
        <begin position="651"/>
        <end position="667"/>
    </location>
</feature>
<dbReference type="PANTHER" id="PTHR13140">
    <property type="entry name" value="MYOSIN"/>
    <property type="match status" value="1"/>
</dbReference>
<sequence length="1484" mass="162555">MQSLSGHRVNPAGDVQSMAASTTADAAPHVYSVACHAYRQMRREKAGQAILITGESGAGKTETSKMIMNCLAQLSHNGNKLGGGGLGCCTPSARLEAVEKSAEASHEAAAASCIVRDSSRTIGDDDCRSCAADHHQSDICMTSTAGSTISLEQRVLQCNPLLEAFGNAKTTRNNNSSRFGKYIEMYFSEPDASLIGTAIRTYLLERSRVVQVNDKERSYHIFYQLCAGASPEERIRWSLGPASSFRVLRSSDCIGLVDVDDGSEFKATREAMRCFEIGPEEQDQVFQVVSAILHLGNVTFMGHDGDGCDACALGDDVAAAHIKVASVLLGLQQQQLADILVIRQLKTSEGCITVPLKAHQAEESRNALCKVLYASLFDWLVERINSSLRGENSGHDSFTVCSPPDTAQPCLSALHDDFIMHCRKNGSGGKQTAYAAVSAAAAAAAGNSSTSDLLDLPSNNIVSPVPLMKPHCTAAHSSSASQLSIGLLDIYGFESFHFNDLEQLCINLANEKLQQHFNQHVFKWEQAEYVREGIDWRQIAFEDNSDVLDLIEGRLGLMTVLDEQGRLPKCSAEDLAFRISASPAIRDSSRFSRPKGGSSRASTSFQVQHYAGPVVYGTENLIAKNKEQVPSDQRDLLASSSLPLLRSLFSSRSSTATSDTRRTSSTSNGMHGTDDASPLVDQNQMMKHRLQPLMSSGHYGKDQSITTTTRPCSVINHDDELMMRDVQISMDGDQAAGSHDRSLSQHLGYESVIEREVFKASGDVGPAGPASLTAGVTGDRAALSLAPRRSTTTALPSPRHTSLLSSSIRPVDPSETRYRLKPEPRGASVIGGGAHNPELPHRIPTKSMISSQQLPLQGSIVIQFRRQLGELMSKLQAVQPHYVRCIKPNAYSAPGVFDQAYVLQQLKCGGIMEAVRVCCAGYSYKQPYLSFLDHFWPICPPAWHGVRKALYQQSHQHIQQAGDDWQVLGALPDVAVSVAEVSDKTLVKTKLHEAVQDVLSASAEAGCAVTEGSYQLGSTKLFMKGSVVDALDRLRTAKIHTAATAVQAAVRGFRARRLFLEVKEAALVLQTAMRACQARCFALQLRREKAAEVIQSAWRCMAARRRLVTARAAACVLQALWRRRTARQDLYTARREYAASRLQAVWRSRKMRLEFVHHLRLSRAAAVIQRVFRAGRKGEQLRQVFREVVVQAVAMETASRLLQCMWRAKAARKELAQRKAQESRQRFLSRIQMFQGGQRQQTSGAVLLPMPAVRQQQQRKQQQIHLRSQPALSAAAAVHPFSGAMSEVSSVGNNSCLHSNSKREIMGMDLCDTTTACRGSSSCFCDDNNDEADVVKPSVACLANPSEKGGGNLSNREYRELPTAHQTAPNISSKKEGQAVENGNDASRHDGQQIQHGCPQLLMQSAGDTWEEVMTSQSGLPREDHNEYYETSSAPSCHYQQLQTNHKKECQVMLQGFRLSPLLQMWQQRAEASSSLNNGARKRR</sequence>
<dbReference type="GO" id="GO:0016459">
    <property type="term" value="C:myosin complex"/>
    <property type="evidence" value="ECO:0007669"/>
    <property type="project" value="UniProtKB-KW"/>
</dbReference>
<dbReference type="GO" id="GO:0000146">
    <property type="term" value="F:microfilament motor activity"/>
    <property type="evidence" value="ECO:0007669"/>
    <property type="project" value="TreeGrafter"/>
</dbReference>
<dbReference type="GO" id="GO:0007015">
    <property type="term" value="P:actin filament organization"/>
    <property type="evidence" value="ECO:0007669"/>
    <property type="project" value="TreeGrafter"/>
</dbReference>
<evidence type="ECO:0000256" key="7">
    <source>
        <dbReference type="SAM" id="MobiDB-lite"/>
    </source>
</evidence>
<gene>
    <name evidence="9" type="ORF">CEUSTIGMA_g11092.t1</name>
</gene>
<dbReference type="Pfam" id="PF00612">
    <property type="entry name" value="IQ"/>
    <property type="match status" value="2"/>
</dbReference>
<proteinExistence type="inferred from homology"/>
<accession>A0A250XKS9</accession>
<feature type="domain" description="Myosin motor" evidence="8">
    <location>
        <begin position="1"/>
        <end position="1036"/>
    </location>
</feature>